<name>A0A1M4MHJ5_9EURY</name>
<feature type="compositionally biased region" description="Gly residues" evidence="1">
    <location>
        <begin position="158"/>
        <end position="169"/>
    </location>
</feature>
<feature type="region of interest" description="Disordered" evidence="1">
    <location>
        <begin position="204"/>
        <end position="227"/>
    </location>
</feature>
<reference evidence="2 3" key="1">
    <citation type="submission" date="2016-08" db="EMBL/GenBank/DDBJ databases">
        <authorList>
            <person name="Seilhamer J.J."/>
        </authorList>
    </citation>
    <scope>NUCLEOTIDE SEQUENCE [LARGE SCALE GENOMIC DNA]</scope>
    <source>
        <strain evidence="2">L21-II-0</strain>
    </source>
</reference>
<dbReference type="AlphaFoldDB" id="A0A1M4MHJ5"/>
<dbReference type="Proteomes" id="UP000184671">
    <property type="component" value="Unassembled WGS sequence"/>
</dbReference>
<accession>A0A1M4MHJ5</accession>
<feature type="compositionally biased region" description="Polar residues" evidence="1">
    <location>
        <begin position="217"/>
        <end position="227"/>
    </location>
</feature>
<feature type="region of interest" description="Disordered" evidence="1">
    <location>
        <begin position="156"/>
        <end position="187"/>
    </location>
</feature>
<sequence>MISRTALRSFWRPTSNDAVSRDVAKRSWQHPGTLPGGVAGVQRRRVRQHTQVHHRRYPAGWRQLVVGLTGFIGTPSPVEATPTPMQTASRAVAAPGLPSRIIALITATPMLIGAGTRPYRCRFWYPGRRTARRGHGRTRPGSHYCSTTLREFISRSLGAGGAPGGGGSARRGRDRERPGPPVAQGARRRWGYGRCPAFFGTTIEAAHDGGKPPITLNPASMRNKNQY</sequence>
<protein>
    <submittedName>
        <fullName evidence="2">Uncharacterized protein</fullName>
    </submittedName>
</protein>
<dbReference type="EMBL" id="FMID01000004">
    <property type="protein sequence ID" value="SCL74374.1"/>
    <property type="molecule type" value="Genomic_DNA"/>
</dbReference>
<evidence type="ECO:0000256" key="1">
    <source>
        <dbReference type="SAM" id="MobiDB-lite"/>
    </source>
</evidence>
<proteinExistence type="predicted"/>
<organism evidence="2 3">
    <name type="scientific">Methanoculleus chikugoensis</name>
    <dbReference type="NCBI Taxonomy" id="118126"/>
    <lineage>
        <taxon>Archaea</taxon>
        <taxon>Methanobacteriati</taxon>
        <taxon>Methanobacteriota</taxon>
        <taxon>Stenosarchaea group</taxon>
        <taxon>Methanomicrobia</taxon>
        <taxon>Methanomicrobiales</taxon>
        <taxon>Methanomicrobiaceae</taxon>
        <taxon>Methanoculleus</taxon>
    </lineage>
</organism>
<evidence type="ECO:0000313" key="3">
    <source>
        <dbReference type="Proteomes" id="UP000184671"/>
    </source>
</evidence>
<evidence type="ECO:0000313" key="2">
    <source>
        <dbReference type="EMBL" id="SCL74374.1"/>
    </source>
</evidence>
<gene>
    <name evidence="2" type="ORF">L21_0248</name>
</gene>